<gene>
    <name evidence="7" type="ORF">A2970_01900</name>
</gene>
<dbReference type="PANTHER" id="PTHR32322:SF18">
    <property type="entry name" value="S-ADENOSYLMETHIONINE_S-ADENOSYLHOMOCYSTEINE TRANSPORTER"/>
    <property type="match status" value="1"/>
</dbReference>
<evidence type="ECO:0000256" key="1">
    <source>
        <dbReference type="ARBA" id="ARBA00004651"/>
    </source>
</evidence>
<evidence type="ECO:0000256" key="2">
    <source>
        <dbReference type="ARBA" id="ARBA00022475"/>
    </source>
</evidence>
<evidence type="ECO:0000313" key="7">
    <source>
        <dbReference type="EMBL" id="OGK52936.1"/>
    </source>
</evidence>
<dbReference type="Pfam" id="PF00892">
    <property type="entry name" value="EamA"/>
    <property type="match status" value="2"/>
</dbReference>
<keyword evidence="5" id="KW-0472">Membrane</keyword>
<dbReference type="InterPro" id="IPR050638">
    <property type="entry name" value="AA-Vitamin_Transporters"/>
</dbReference>
<protein>
    <recommendedName>
        <fullName evidence="6">EamA domain-containing protein</fullName>
    </recommendedName>
</protein>
<sequence>MKGTTLALLAVFLAAILGSAVVPLIKIGLQTIPPFAFTLLRFVIALVFILPIFLKEKPNIKNILEVVPVTLLSTINIILFILAVRFIPANIGTLIYVMVPIIVSILSYFVLNEKITWIKILGVLLGFLGSLILFFSSTVIGFSSLDNLVGIVLIFVGAVSYSFYLIFSKSLQKKYSPVYITSVFNLTTVLASLLFLPAELNLLDVNRFDISLVSVASILYVSVVGTSLYYLLGQYAVKYGSPVFSSLILYVQVPFTAIAASLLIGEKVTGNFWVAALFIVIGSLLVSKSNTQTIIRD</sequence>
<feature type="domain" description="EamA" evidence="6">
    <location>
        <begin position="149"/>
        <end position="287"/>
    </location>
</feature>
<keyword evidence="4" id="KW-1133">Transmembrane helix</keyword>
<dbReference type="InterPro" id="IPR000620">
    <property type="entry name" value="EamA_dom"/>
</dbReference>
<evidence type="ECO:0000256" key="4">
    <source>
        <dbReference type="ARBA" id="ARBA00022989"/>
    </source>
</evidence>
<comment type="subcellular location">
    <subcellularLocation>
        <location evidence="1">Cell membrane</location>
        <topology evidence="1">Multi-pass membrane protein</topology>
    </subcellularLocation>
</comment>
<dbReference type="GO" id="GO:0005886">
    <property type="term" value="C:plasma membrane"/>
    <property type="evidence" value="ECO:0007669"/>
    <property type="project" value="UniProtKB-SubCell"/>
</dbReference>
<dbReference type="PANTHER" id="PTHR32322">
    <property type="entry name" value="INNER MEMBRANE TRANSPORTER"/>
    <property type="match status" value="1"/>
</dbReference>
<comment type="caution">
    <text evidence="7">The sequence shown here is derived from an EMBL/GenBank/DDBJ whole genome shotgun (WGS) entry which is preliminary data.</text>
</comment>
<feature type="domain" description="EamA" evidence="6">
    <location>
        <begin position="6"/>
        <end position="134"/>
    </location>
</feature>
<evidence type="ECO:0000313" key="8">
    <source>
        <dbReference type="Proteomes" id="UP000178857"/>
    </source>
</evidence>
<evidence type="ECO:0000256" key="5">
    <source>
        <dbReference type="ARBA" id="ARBA00023136"/>
    </source>
</evidence>
<dbReference type="Proteomes" id="UP000178857">
    <property type="component" value="Unassembled WGS sequence"/>
</dbReference>
<dbReference type="AlphaFoldDB" id="A0A1F7JBF0"/>
<proteinExistence type="predicted"/>
<dbReference type="STRING" id="1802069.A2970_01900"/>
<organism evidence="7 8">
    <name type="scientific">Candidatus Roizmanbacteria bacterium RIFCSPLOWO2_01_FULL_44_13</name>
    <dbReference type="NCBI Taxonomy" id="1802069"/>
    <lineage>
        <taxon>Bacteria</taxon>
        <taxon>Candidatus Roizmaniibacteriota</taxon>
    </lineage>
</organism>
<keyword evidence="2" id="KW-1003">Cell membrane</keyword>
<keyword evidence="3" id="KW-0812">Transmembrane</keyword>
<dbReference type="Gene3D" id="1.10.3730.20">
    <property type="match status" value="1"/>
</dbReference>
<dbReference type="InterPro" id="IPR037185">
    <property type="entry name" value="EmrE-like"/>
</dbReference>
<evidence type="ECO:0000259" key="6">
    <source>
        <dbReference type="Pfam" id="PF00892"/>
    </source>
</evidence>
<dbReference type="SUPFAM" id="SSF103481">
    <property type="entry name" value="Multidrug resistance efflux transporter EmrE"/>
    <property type="match status" value="2"/>
</dbReference>
<accession>A0A1F7JBF0</accession>
<evidence type="ECO:0000256" key="3">
    <source>
        <dbReference type="ARBA" id="ARBA00022692"/>
    </source>
</evidence>
<reference evidence="7 8" key="1">
    <citation type="journal article" date="2016" name="Nat. Commun.">
        <title>Thousands of microbial genomes shed light on interconnected biogeochemical processes in an aquifer system.</title>
        <authorList>
            <person name="Anantharaman K."/>
            <person name="Brown C.T."/>
            <person name="Hug L.A."/>
            <person name="Sharon I."/>
            <person name="Castelle C.J."/>
            <person name="Probst A.J."/>
            <person name="Thomas B.C."/>
            <person name="Singh A."/>
            <person name="Wilkins M.J."/>
            <person name="Karaoz U."/>
            <person name="Brodie E.L."/>
            <person name="Williams K.H."/>
            <person name="Hubbard S.S."/>
            <person name="Banfield J.F."/>
        </authorList>
    </citation>
    <scope>NUCLEOTIDE SEQUENCE [LARGE SCALE GENOMIC DNA]</scope>
</reference>
<name>A0A1F7JBF0_9BACT</name>
<dbReference type="EMBL" id="MGAT01000009">
    <property type="protein sequence ID" value="OGK52936.1"/>
    <property type="molecule type" value="Genomic_DNA"/>
</dbReference>